<evidence type="ECO:0000313" key="4">
    <source>
        <dbReference type="Proteomes" id="UP000275078"/>
    </source>
</evidence>
<feature type="compositionally biased region" description="Polar residues" evidence="1">
    <location>
        <begin position="172"/>
        <end position="195"/>
    </location>
</feature>
<protein>
    <submittedName>
        <fullName evidence="3">Uncharacterized protein</fullName>
    </submittedName>
</protein>
<keyword evidence="2" id="KW-0472">Membrane</keyword>
<dbReference type="EMBL" id="ML119677">
    <property type="protein sequence ID" value="RPA81760.1"/>
    <property type="molecule type" value="Genomic_DNA"/>
</dbReference>
<organism evidence="3 4">
    <name type="scientific">Ascobolus immersus RN42</name>
    <dbReference type="NCBI Taxonomy" id="1160509"/>
    <lineage>
        <taxon>Eukaryota</taxon>
        <taxon>Fungi</taxon>
        <taxon>Dikarya</taxon>
        <taxon>Ascomycota</taxon>
        <taxon>Pezizomycotina</taxon>
        <taxon>Pezizomycetes</taxon>
        <taxon>Pezizales</taxon>
        <taxon>Ascobolaceae</taxon>
        <taxon>Ascobolus</taxon>
    </lineage>
</organism>
<name>A0A3N4IC76_ASCIM</name>
<keyword evidence="4" id="KW-1185">Reference proteome</keyword>
<feature type="transmembrane region" description="Helical" evidence="2">
    <location>
        <begin position="96"/>
        <end position="119"/>
    </location>
</feature>
<keyword evidence="2" id="KW-0812">Transmembrane</keyword>
<feature type="compositionally biased region" description="Basic residues" evidence="1">
    <location>
        <begin position="203"/>
        <end position="216"/>
    </location>
</feature>
<feature type="transmembrane region" description="Helical" evidence="2">
    <location>
        <begin position="21"/>
        <end position="42"/>
    </location>
</feature>
<evidence type="ECO:0000256" key="2">
    <source>
        <dbReference type="SAM" id="Phobius"/>
    </source>
</evidence>
<evidence type="ECO:0000313" key="3">
    <source>
        <dbReference type="EMBL" id="RPA81760.1"/>
    </source>
</evidence>
<reference evidence="3 4" key="1">
    <citation type="journal article" date="2018" name="Nat. Ecol. Evol.">
        <title>Pezizomycetes genomes reveal the molecular basis of ectomycorrhizal truffle lifestyle.</title>
        <authorList>
            <person name="Murat C."/>
            <person name="Payen T."/>
            <person name="Noel B."/>
            <person name="Kuo A."/>
            <person name="Morin E."/>
            <person name="Chen J."/>
            <person name="Kohler A."/>
            <person name="Krizsan K."/>
            <person name="Balestrini R."/>
            <person name="Da Silva C."/>
            <person name="Montanini B."/>
            <person name="Hainaut M."/>
            <person name="Levati E."/>
            <person name="Barry K.W."/>
            <person name="Belfiori B."/>
            <person name="Cichocki N."/>
            <person name="Clum A."/>
            <person name="Dockter R.B."/>
            <person name="Fauchery L."/>
            <person name="Guy J."/>
            <person name="Iotti M."/>
            <person name="Le Tacon F."/>
            <person name="Lindquist E.A."/>
            <person name="Lipzen A."/>
            <person name="Malagnac F."/>
            <person name="Mello A."/>
            <person name="Molinier V."/>
            <person name="Miyauchi S."/>
            <person name="Poulain J."/>
            <person name="Riccioni C."/>
            <person name="Rubini A."/>
            <person name="Sitrit Y."/>
            <person name="Splivallo R."/>
            <person name="Traeger S."/>
            <person name="Wang M."/>
            <person name="Zifcakova L."/>
            <person name="Wipf D."/>
            <person name="Zambonelli A."/>
            <person name="Paolocci F."/>
            <person name="Nowrousian M."/>
            <person name="Ottonello S."/>
            <person name="Baldrian P."/>
            <person name="Spatafora J.W."/>
            <person name="Henrissat B."/>
            <person name="Nagy L.G."/>
            <person name="Aury J.M."/>
            <person name="Wincker P."/>
            <person name="Grigoriev I.V."/>
            <person name="Bonfante P."/>
            <person name="Martin F.M."/>
        </authorList>
    </citation>
    <scope>NUCLEOTIDE SEQUENCE [LARGE SCALE GENOMIC DNA]</scope>
    <source>
        <strain evidence="3 4">RN42</strain>
    </source>
</reference>
<evidence type="ECO:0000256" key="1">
    <source>
        <dbReference type="SAM" id="MobiDB-lite"/>
    </source>
</evidence>
<accession>A0A3N4IC76</accession>
<dbReference type="AlphaFoldDB" id="A0A3N4IC76"/>
<sequence>MAPLTKRQTYYPASFGPHANYVLPAIAISFFLTTAILVTLLIKMYWRKRSDALVLETTGLMVTETTRLRTIKPSTASRQTQMRRGPRAGCSASKQLGIASLCIQAFGILGIAGVGFGFVAGPWTAQHRFGFGGSWMIDTNGASIRVAAPSPKDPSKVVSWFDHAAAPESKQHSPSILTKPESSQQGTKQTSTRGTKQVLKPRSSTKHHVSRPRSSSRHVQILDPLRPSTGSKHRIPQLQRLSQQQVHIINSSVSLIARNSMAPRIEVVPRPKNLRLYTELKCVTFDVAQTTTKPVVTSNRNHGGVRKQTRAETDPVSQDTFITLLELFLGRAPAKRIVQTEVLVRREGMEMTATEVIGGHWGGVLRLRIDEVEYLKKVLPTEEEYEEWRRATGDRTMSLEEFCEQEAERRRPEVRIKRFPRGRGGKKDKGRWSESGKGIIWYDTNGYEVPEQDVQLEGEGEVENDEWVVFSVGAEGWFRIEWDVDRWEGKAS</sequence>
<feature type="region of interest" description="Disordered" evidence="1">
    <location>
        <begin position="167"/>
        <end position="232"/>
    </location>
</feature>
<proteinExistence type="predicted"/>
<dbReference type="Proteomes" id="UP000275078">
    <property type="component" value="Unassembled WGS sequence"/>
</dbReference>
<gene>
    <name evidence="3" type="ORF">BJ508DRAFT_306366</name>
</gene>
<keyword evidence="2" id="KW-1133">Transmembrane helix</keyword>